<dbReference type="CDD" id="cd01949">
    <property type="entry name" value="GGDEF"/>
    <property type="match status" value="1"/>
</dbReference>
<dbReference type="InterPro" id="IPR043128">
    <property type="entry name" value="Rev_trsase/Diguanyl_cyclase"/>
</dbReference>
<dbReference type="PROSITE" id="PS50887">
    <property type="entry name" value="GGDEF"/>
    <property type="match status" value="1"/>
</dbReference>
<dbReference type="InterPro" id="IPR029787">
    <property type="entry name" value="Nucleotide_cyclase"/>
</dbReference>
<evidence type="ECO:0000256" key="2">
    <source>
        <dbReference type="ARBA" id="ARBA00034247"/>
    </source>
</evidence>
<proteinExistence type="predicted"/>
<dbReference type="InterPro" id="IPR050469">
    <property type="entry name" value="Diguanylate_Cyclase"/>
</dbReference>
<dbReference type="PANTHER" id="PTHR45138:SF9">
    <property type="entry name" value="DIGUANYLATE CYCLASE DGCM-RELATED"/>
    <property type="match status" value="1"/>
</dbReference>
<dbReference type="EC" id="2.7.7.65" evidence="1"/>
<comment type="catalytic activity">
    <reaction evidence="2">
        <text>2 GTP = 3',3'-c-di-GMP + 2 diphosphate</text>
        <dbReference type="Rhea" id="RHEA:24898"/>
        <dbReference type="ChEBI" id="CHEBI:33019"/>
        <dbReference type="ChEBI" id="CHEBI:37565"/>
        <dbReference type="ChEBI" id="CHEBI:58805"/>
        <dbReference type="EC" id="2.7.7.65"/>
    </reaction>
</comment>
<gene>
    <name evidence="5" type="ORF">LJ656_34055</name>
</gene>
<feature type="transmembrane region" description="Helical" evidence="3">
    <location>
        <begin position="162"/>
        <end position="181"/>
    </location>
</feature>
<evidence type="ECO:0000313" key="6">
    <source>
        <dbReference type="Proteomes" id="UP001431019"/>
    </source>
</evidence>
<name>A0ABS8K5Y3_9BURK</name>
<feature type="transmembrane region" description="Helical" evidence="3">
    <location>
        <begin position="69"/>
        <end position="94"/>
    </location>
</feature>
<dbReference type="Gene3D" id="3.30.70.270">
    <property type="match status" value="1"/>
</dbReference>
<dbReference type="PANTHER" id="PTHR45138">
    <property type="entry name" value="REGULATORY COMPONENTS OF SENSORY TRANSDUCTION SYSTEM"/>
    <property type="match status" value="1"/>
</dbReference>
<organism evidence="5 6">
    <name type="scientific">Paraburkholderia sejongensis</name>
    <dbReference type="NCBI Taxonomy" id="2886946"/>
    <lineage>
        <taxon>Bacteria</taxon>
        <taxon>Pseudomonadati</taxon>
        <taxon>Pseudomonadota</taxon>
        <taxon>Betaproteobacteria</taxon>
        <taxon>Burkholderiales</taxon>
        <taxon>Burkholderiaceae</taxon>
        <taxon>Paraburkholderia</taxon>
    </lineage>
</organism>
<keyword evidence="3" id="KW-0812">Transmembrane</keyword>
<dbReference type="SUPFAM" id="SSF55073">
    <property type="entry name" value="Nucleotide cyclase"/>
    <property type="match status" value="1"/>
</dbReference>
<dbReference type="RefSeq" id="WP_230513829.1">
    <property type="nucleotide sequence ID" value="NZ_JAJITD010000033.1"/>
</dbReference>
<reference evidence="5 6" key="1">
    <citation type="submission" date="2021-11" db="EMBL/GenBank/DDBJ databases">
        <authorList>
            <person name="Oh E.-T."/>
            <person name="Kim S.-B."/>
        </authorList>
    </citation>
    <scope>NUCLEOTIDE SEQUENCE [LARGE SCALE GENOMIC DNA]</scope>
    <source>
        <strain evidence="5 6">MMS20-SJTR3</strain>
    </source>
</reference>
<evidence type="ECO:0000259" key="4">
    <source>
        <dbReference type="PROSITE" id="PS50887"/>
    </source>
</evidence>
<protein>
    <recommendedName>
        <fullName evidence="1">diguanylate cyclase</fullName>
        <ecNumber evidence="1">2.7.7.65</ecNumber>
    </recommendedName>
</protein>
<dbReference type="NCBIfam" id="TIGR00254">
    <property type="entry name" value="GGDEF"/>
    <property type="match status" value="1"/>
</dbReference>
<evidence type="ECO:0000256" key="3">
    <source>
        <dbReference type="SAM" id="Phobius"/>
    </source>
</evidence>
<dbReference type="Proteomes" id="UP001431019">
    <property type="component" value="Unassembled WGS sequence"/>
</dbReference>
<evidence type="ECO:0000313" key="5">
    <source>
        <dbReference type="EMBL" id="MCC8397577.1"/>
    </source>
</evidence>
<feature type="transmembrane region" description="Helical" evidence="3">
    <location>
        <begin position="137"/>
        <end position="155"/>
    </location>
</feature>
<dbReference type="EMBL" id="JAJITD010000033">
    <property type="protein sequence ID" value="MCC8397577.1"/>
    <property type="molecule type" value="Genomic_DNA"/>
</dbReference>
<sequence length="403" mass="44053">MKGIFSNFSLRRGNTDNVFRMTLSAYPEYTHDIKRQSEQILGQRMLMSASTSFLGYGTQAFMLRNTASTLMLAAWVVALLVVESTNGTVAYIISRQSTSDVSRKNLIYFLIAGLGCVGSVWGAVVLMPGVSEQPTQLLVQSMGLAVAGIMGVYNLNLHRICLAAFNVGLGSGLVYGWLVLHTVPMELGIASIAVTFMCQIYGTAARRLVHGMLISNAINCKIAKELETANLELTDMTERLQKIAATDPLTGCLNRRAFSIEMQKELERCKRTGTVFCIIALDLDHFKSVNDQFGHAGGDKVLITISTILQNEMRAVDAIGRWGGEEFMCLLTNADQSAGRKKAEAIRVAIARTPIQVEEGFVNVSVSIGVATYRPGVSIDELIKTADDRLYEAKRSGRNRVCS</sequence>
<keyword evidence="3" id="KW-1133">Transmembrane helix</keyword>
<comment type="caution">
    <text evidence="5">The sequence shown here is derived from an EMBL/GenBank/DDBJ whole genome shotgun (WGS) entry which is preliminary data.</text>
</comment>
<dbReference type="SMART" id="SM00267">
    <property type="entry name" value="GGDEF"/>
    <property type="match status" value="1"/>
</dbReference>
<feature type="domain" description="GGDEF" evidence="4">
    <location>
        <begin position="274"/>
        <end position="403"/>
    </location>
</feature>
<feature type="transmembrane region" description="Helical" evidence="3">
    <location>
        <begin position="106"/>
        <end position="131"/>
    </location>
</feature>
<keyword evidence="6" id="KW-1185">Reference proteome</keyword>
<accession>A0ABS8K5Y3</accession>
<keyword evidence="3" id="KW-0472">Membrane</keyword>
<evidence type="ECO:0000256" key="1">
    <source>
        <dbReference type="ARBA" id="ARBA00012528"/>
    </source>
</evidence>
<dbReference type="InterPro" id="IPR000160">
    <property type="entry name" value="GGDEF_dom"/>
</dbReference>
<dbReference type="Pfam" id="PF00990">
    <property type="entry name" value="GGDEF"/>
    <property type="match status" value="1"/>
</dbReference>